<evidence type="ECO:0000256" key="2">
    <source>
        <dbReference type="SAM" id="MobiDB-lite"/>
    </source>
</evidence>
<dbReference type="PANTHER" id="PTHR46910">
    <property type="entry name" value="TRANSCRIPTION FACTOR PDR1"/>
    <property type="match status" value="1"/>
</dbReference>
<feature type="region of interest" description="Disordered" evidence="2">
    <location>
        <begin position="104"/>
        <end position="149"/>
    </location>
</feature>
<feature type="region of interest" description="Disordered" evidence="2">
    <location>
        <begin position="1"/>
        <end position="27"/>
    </location>
</feature>
<evidence type="ECO:0000256" key="1">
    <source>
        <dbReference type="ARBA" id="ARBA00023242"/>
    </source>
</evidence>
<dbReference type="CDD" id="cd12148">
    <property type="entry name" value="fungal_TF_MHR"/>
    <property type="match status" value="1"/>
</dbReference>
<proteinExistence type="predicted"/>
<feature type="domain" description="Xylanolytic transcriptional activator regulatory" evidence="3">
    <location>
        <begin position="350"/>
        <end position="422"/>
    </location>
</feature>
<dbReference type="Gene3D" id="4.10.240.10">
    <property type="entry name" value="Zn(2)-C6 fungal-type DNA-binding domain"/>
    <property type="match status" value="1"/>
</dbReference>
<dbReference type="Proteomes" id="UP001412239">
    <property type="component" value="Unassembled WGS sequence"/>
</dbReference>
<dbReference type="SMART" id="SM00906">
    <property type="entry name" value="Fungal_trans"/>
    <property type="match status" value="1"/>
</dbReference>
<protein>
    <recommendedName>
        <fullName evidence="3">Xylanolytic transcriptional activator regulatory domain-containing protein</fullName>
    </recommendedName>
</protein>
<sequence length="742" mass="82287">MSSDLDIHFPNRRRASTNRQRPKVRDEDRKRIAVAFGTGEQPCRQCHIANIPCTYPPASAKIVIPEIYVEKLQTRILALEKALVEGIPDQNVREELMSRHGIKLQGHTTPPGSFAVGPSSPPWPGSGNVGHRSPTTPNEDYGEEDEEGRFLSHPENYSSFIGDCGGAAFLDKVRDFIRSTLPLIPRQPGYVIGRSFPADPMESFSSVTSSYYGHDNLPLSLPVTEPYALPPKGQVLQCLEIFLKFHGCGTASHPVAGGGIFHWFNPRKFCLDIESLYSGATYSASVGYDPTRDHPGSYPHTSPNTHPGMPFFSRAKLLLVNPIEEATLPYLRAVTLMAFYLLSASRRDAAYMYVGLAVRMAVSHGLHRTWRKGEWRVEYEEGKREFWNIYVLDRIFSCFTGRPVMLSDDDIDLDLPGDVFLTYIQDDSLPSGAGLSAHVRLCKIIGDVASRVYRIRKGPPGQPGERQDVIKTIERVHEELNTWSETLPPEIKLVNGVARERSVVLLHLLHNQVVYPDPILVIPAKGPGQMYIVTTRPSLLLAAKQRTAALCLSSDNSPSLPAYIEEHVSMCISAARRNMMLAKQLEESGWISHHSFTDHQYIFNALVVLLLNRLVREGGQKGSSMEGTDEIPINDEKDINFGILTLSRSGERGNETAADNAKISSELEAAVSRILGSRRQESPASPAQYSDHAASSVGLVSDYAVRDYANPQYPARFNLSPAQADSATEEVSAWLQTGHFDR</sequence>
<name>A0A292Q262_9PEZI</name>
<dbReference type="AlphaFoldDB" id="A0A292Q262"/>
<accession>A0A292Q262</accession>
<keyword evidence="5" id="KW-1185">Reference proteome</keyword>
<keyword evidence="1" id="KW-0539">Nucleus</keyword>
<dbReference type="InterPro" id="IPR050987">
    <property type="entry name" value="AtrR-like"/>
</dbReference>
<evidence type="ECO:0000313" key="4">
    <source>
        <dbReference type="EMBL" id="CUS13504.1"/>
    </source>
</evidence>
<dbReference type="PANTHER" id="PTHR46910:SF39">
    <property type="entry name" value="ZN(II)2CYS6 TRANSCRIPTION FACTOR (EUROFUNG)"/>
    <property type="match status" value="1"/>
</dbReference>
<dbReference type="GO" id="GO:0000981">
    <property type="term" value="F:DNA-binding transcription factor activity, RNA polymerase II-specific"/>
    <property type="evidence" value="ECO:0007669"/>
    <property type="project" value="InterPro"/>
</dbReference>
<dbReference type="InterPro" id="IPR036864">
    <property type="entry name" value="Zn2-C6_fun-type_DNA-bd_sf"/>
</dbReference>
<organism evidence="4 5">
    <name type="scientific">Tuber aestivum</name>
    <name type="common">summer truffle</name>
    <dbReference type="NCBI Taxonomy" id="59557"/>
    <lineage>
        <taxon>Eukaryota</taxon>
        <taxon>Fungi</taxon>
        <taxon>Dikarya</taxon>
        <taxon>Ascomycota</taxon>
        <taxon>Pezizomycotina</taxon>
        <taxon>Pezizomycetes</taxon>
        <taxon>Pezizales</taxon>
        <taxon>Tuberaceae</taxon>
        <taxon>Tuber</taxon>
    </lineage>
</organism>
<gene>
    <name evidence="4" type="ORF">GSTUAT00002442001</name>
</gene>
<feature type="compositionally biased region" description="Basic residues" evidence="2">
    <location>
        <begin position="10"/>
        <end position="22"/>
    </location>
</feature>
<dbReference type="EMBL" id="LN890972">
    <property type="protein sequence ID" value="CUS13504.1"/>
    <property type="molecule type" value="Genomic_DNA"/>
</dbReference>
<dbReference type="Pfam" id="PF04082">
    <property type="entry name" value="Fungal_trans"/>
    <property type="match status" value="1"/>
</dbReference>
<dbReference type="GO" id="GO:0003677">
    <property type="term" value="F:DNA binding"/>
    <property type="evidence" value="ECO:0007669"/>
    <property type="project" value="InterPro"/>
</dbReference>
<dbReference type="InterPro" id="IPR007219">
    <property type="entry name" value="XnlR_reg_dom"/>
</dbReference>
<evidence type="ECO:0000313" key="5">
    <source>
        <dbReference type="Proteomes" id="UP001412239"/>
    </source>
</evidence>
<dbReference type="GO" id="GO:0006351">
    <property type="term" value="P:DNA-templated transcription"/>
    <property type="evidence" value="ECO:0007669"/>
    <property type="project" value="InterPro"/>
</dbReference>
<evidence type="ECO:0000259" key="3">
    <source>
        <dbReference type="SMART" id="SM00906"/>
    </source>
</evidence>
<reference evidence="4" key="1">
    <citation type="submission" date="2015-10" db="EMBL/GenBank/DDBJ databases">
        <authorList>
            <person name="Regsiter A."/>
            <person name="william w."/>
        </authorList>
    </citation>
    <scope>NUCLEOTIDE SEQUENCE</scope>
    <source>
        <strain evidence="4">Montdore</strain>
    </source>
</reference>
<dbReference type="GO" id="GO:0008270">
    <property type="term" value="F:zinc ion binding"/>
    <property type="evidence" value="ECO:0007669"/>
    <property type="project" value="InterPro"/>
</dbReference>